<evidence type="ECO:0000313" key="10">
    <source>
        <dbReference type="Proteomes" id="UP000562984"/>
    </source>
</evidence>
<dbReference type="SUPFAM" id="SSF63882">
    <property type="entry name" value="MoeA N-terminal region -like"/>
    <property type="match status" value="1"/>
</dbReference>
<keyword evidence="10" id="KW-1185">Reference proteome</keyword>
<comment type="function">
    <text evidence="1 7">Catalyzes the insertion of molybdate into adenylated molybdopterin with the concomitant release of AMP.</text>
</comment>
<dbReference type="UniPathway" id="UPA00344"/>
<evidence type="ECO:0000256" key="2">
    <source>
        <dbReference type="ARBA" id="ARBA00005046"/>
    </source>
</evidence>
<reference evidence="9 10" key="1">
    <citation type="submission" date="2020-05" db="EMBL/GenBank/DDBJ databases">
        <title>Nakamurella sp. DB0629 isolated from air conditioner.</title>
        <authorList>
            <person name="Kim D.H."/>
            <person name="Kim D.-U."/>
        </authorList>
    </citation>
    <scope>NUCLEOTIDE SEQUENCE [LARGE SCALE GENOMIC DNA]</scope>
    <source>
        <strain evidence="9 10">DB0629</strain>
    </source>
</reference>
<dbReference type="EMBL" id="JABEND010000003">
    <property type="protein sequence ID" value="NNG35419.1"/>
    <property type="molecule type" value="Genomic_DNA"/>
</dbReference>
<evidence type="ECO:0000259" key="8">
    <source>
        <dbReference type="SMART" id="SM00852"/>
    </source>
</evidence>
<dbReference type="SUPFAM" id="SSF53218">
    <property type="entry name" value="Molybdenum cofactor biosynthesis proteins"/>
    <property type="match status" value="1"/>
</dbReference>
<dbReference type="InterPro" id="IPR036688">
    <property type="entry name" value="MoeA_C_domain_IV_sf"/>
</dbReference>
<comment type="caution">
    <text evidence="9">The sequence shown here is derived from an EMBL/GenBank/DDBJ whole genome shotgun (WGS) entry which is preliminary data.</text>
</comment>
<dbReference type="Gene3D" id="3.90.105.10">
    <property type="entry name" value="Molybdopterin biosynthesis moea protein, domain 2"/>
    <property type="match status" value="1"/>
</dbReference>
<dbReference type="SUPFAM" id="SSF63867">
    <property type="entry name" value="MoeA C-terminal domain-like"/>
    <property type="match status" value="1"/>
</dbReference>
<dbReference type="Gene3D" id="3.40.980.10">
    <property type="entry name" value="MoaB/Mog-like domain"/>
    <property type="match status" value="1"/>
</dbReference>
<dbReference type="GO" id="GO:0061599">
    <property type="term" value="F:molybdopterin molybdotransferase activity"/>
    <property type="evidence" value="ECO:0007669"/>
    <property type="project" value="UniProtKB-UniRule"/>
</dbReference>
<organism evidence="9 10">
    <name type="scientific">Nakamurella aerolata</name>
    <dbReference type="NCBI Taxonomy" id="1656892"/>
    <lineage>
        <taxon>Bacteria</taxon>
        <taxon>Bacillati</taxon>
        <taxon>Actinomycetota</taxon>
        <taxon>Actinomycetes</taxon>
        <taxon>Nakamurellales</taxon>
        <taxon>Nakamurellaceae</taxon>
        <taxon>Nakamurella</taxon>
    </lineage>
</organism>
<dbReference type="Pfam" id="PF03454">
    <property type="entry name" value="MoeA_C"/>
    <property type="match status" value="1"/>
</dbReference>
<comment type="pathway">
    <text evidence="2 7">Cofactor biosynthesis; molybdopterin biosynthesis.</text>
</comment>
<evidence type="ECO:0000256" key="5">
    <source>
        <dbReference type="ARBA" id="ARBA00023150"/>
    </source>
</evidence>
<dbReference type="NCBIfam" id="NF045515">
    <property type="entry name" value="Glp_gephyrin"/>
    <property type="match status" value="1"/>
</dbReference>
<keyword evidence="7" id="KW-0479">Metal-binding</keyword>
<dbReference type="Gene3D" id="2.170.190.11">
    <property type="entry name" value="Molybdopterin biosynthesis moea protein, domain 3"/>
    <property type="match status" value="1"/>
</dbReference>
<dbReference type="InterPro" id="IPR001453">
    <property type="entry name" value="MoaB/Mog_dom"/>
</dbReference>
<evidence type="ECO:0000256" key="1">
    <source>
        <dbReference type="ARBA" id="ARBA00002901"/>
    </source>
</evidence>
<dbReference type="InterPro" id="IPR036135">
    <property type="entry name" value="MoeA_linker/N_sf"/>
</dbReference>
<evidence type="ECO:0000256" key="4">
    <source>
        <dbReference type="ARBA" id="ARBA00022505"/>
    </source>
</evidence>
<dbReference type="PANTHER" id="PTHR10192">
    <property type="entry name" value="MOLYBDOPTERIN BIOSYNTHESIS PROTEIN"/>
    <property type="match status" value="1"/>
</dbReference>
<dbReference type="Proteomes" id="UP000562984">
    <property type="component" value="Unassembled WGS sequence"/>
</dbReference>
<name>A0A849A494_9ACTN</name>
<comment type="catalytic activity">
    <reaction evidence="6">
        <text>adenylyl-molybdopterin + molybdate = Mo-molybdopterin + AMP + H(+)</text>
        <dbReference type="Rhea" id="RHEA:35047"/>
        <dbReference type="ChEBI" id="CHEBI:15378"/>
        <dbReference type="ChEBI" id="CHEBI:36264"/>
        <dbReference type="ChEBI" id="CHEBI:62727"/>
        <dbReference type="ChEBI" id="CHEBI:71302"/>
        <dbReference type="ChEBI" id="CHEBI:456215"/>
        <dbReference type="EC" id="2.10.1.1"/>
    </reaction>
</comment>
<dbReference type="CDD" id="cd00887">
    <property type="entry name" value="MoeA"/>
    <property type="match status" value="1"/>
</dbReference>
<comment type="cofactor">
    <cofactor evidence="7">
        <name>Mg(2+)</name>
        <dbReference type="ChEBI" id="CHEBI:18420"/>
    </cofactor>
</comment>
<evidence type="ECO:0000256" key="7">
    <source>
        <dbReference type="RuleBase" id="RU365090"/>
    </source>
</evidence>
<evidence type="ECO:0000256" key="3">
    <source>
        <dbReference type="ARBA" id="ARBA00010763"/>
    </source>
</evidence>
<dbReference type="InterPro" id="IPR038987">
    <property type="entry name" value="MoeA-like"/>
</dbReference>
<accession>A0A849A494</accession>
<dbReference type="Pfam" id="PF00994">
    <property type="entry name" value="MoCF_biosynth"/>
    <property type="match status" value="1"/>
</dbReference>
<dbReference type="InterPro" id="IPR036425">
    <property type="entry name" value="MoaB/Mog-like_dom_sf"/>
</dbReference>
<feature type="domain" description="MoaB/Mog" evidence="8">
    <location>
        <begin position="181"/>
        <end position="330"/>
    </location>
</feature>
<dbReference type="Pfam" id="PF03453">
    <property type="entry name" value="MoeA_N"/>
    <property type="match status" value="1"/>
</dbReference>
<protein>
    <recommendedName>
        <fullName evidence="7">Molybdopterin molybdenumtransferase</fullName>
        <ecNumber evidence="7">2.10.1.1</ecNumber>
    </recommendedName>
</protein>
<dbReference type="GO" id="GO:0046872">
    <property type="term" value="F:metal ion binding"/>
    <property type="evidence" value="ECO:0007669"/>
    <property type="project" value="UniProtKB-UniRule"/>
</dbReference>
<dbReference type="AlphaFoldDB" id="A0A849A494"/>
<keyword evidence="7 9" id="KW-0808">Transferase</keyword>
<dbReference type="GO" id="GO:0006777">
    <property type="term" value="P:Mo-molybdopterin cofactor biosynthetic process"/>
    <property type="evidence" value="ECO:0007669"/>
    <property type="project" value="UniProtKB-UniRule"/>
</dbReference>
<dbReference type="SMART" id="SM00852">
    <property type="entry name" value="MoCF_biosynth"/>
    <property type="match status" value="1"/>
</dbReference>
<gene>
    <name evidence="9" type="ORF">HKD39_06790</name>
</gene>
<dbReference type="Gene3D" id="2.40.340.10">
    <property type="entry name" value="MoeA, C-terminal, domain IV"/>
    <property type="match status" value="1"/>
</dbReference>
<dbReference type="EC" id="2.10.1.1" evidence="7"/>
<dbReference type="PANTHER" id="PTHR10192:SF5">
    <property type="entry name" value="GEPHYRIN"/>
    <property type="match status" value="1"/>
</dbReference>
<dbReference type="GO" id="GO:0005829">
    <property type="term" value="C:cytosol"/>
    <property type="evidence" value="ECO:0007669"/>
    <property type="project" value="TreeGrafter"/>
</dbReference>
<dbReference type="InterPro" id="IPR005110">
    <property type="entry name" value="MoeA_linker/N"/>
</dbReference>
<sequence>MASVADHAARIAQLLPRTAVERRALSEARGLALAHDVVARVTLPPFDNSSMDGFAVAAADIGALPVELVVSQDIPAGVDPQPLQPGTAARIMTGAPVPPGADSIVPVEQTSGRGTDGSVVGTTVRLHSVSSAGQFIRRRGSDVTEGDVVLPAGTVLTAAPIGLLAAIGVADVQVHRPLSVLVLSTGSELVAPGEPLRPGQIYESNGPMLAAALAETGAVATLAHFVADDVPAFLDALGTAVAGAANPIDLIVTSGGVSAGAFEVVKQALADRGVSFTRVAMQPGMPQGSGRITLDTPDDSSREIPVVTLPGNPVSSFVSFEVFLRPAIRAAQGFSAAAQHRPKAALPLAEPLTSVPGKAQFRRATRAAGTVRAHGGASSHLLAALAHSDSLIEIPADVTDLPAGAEVTVWDLSGT</sequence>
<keyword evidence="4 7" id="KW-0500">Molybdenum</keyword>
<evidence type="ECO:0000256" key="6">
    <source>
        <dbReference type="ARBA" id="ARBA00047317"/>
    </source>
</evidence>
<keyword evidence="5 7" id="KW-0501">Molybdenum cofactor biosynthesis</keyword>
<dbReference type="InterPro" id="IPR005111">
    <property type="entry name" value="MoeA_C_domain_IV"/>
</dbReference>
<proteinExistence type="inferred from homology"/>
<evidence type="ECO:0000313" key="9">
    <source>
        <dbReference type="EMBL" id="NNG35419.1"/>
    </source>
</evidence>
<comment type="similarity">
    <text evidence="3 7">Belongs to the MoeA family.</text>
</comment>
<keyword evidence="7" id="KW-0460">Magnesium</keyword>